<sequence>MFLIKNYNSLVEGNITPEAFVNERGYLDETFDYAKLGAKVYATDAYRHKYESKLDKYGFFSINRLPVNTRDYNFYVEVPGHLTSRLTTKLGLTPKK</sequence>
<proteinExistence type="predicted"/>
<comment type="caution">
    <text evidence="1">The sequence shown here is derived from an EMBL/GenBank/DDBJ whole genome shotgun (WGS) entry which is preliminary data.</text>
</comment>
<name>A0A1J9W155_9BACI</name>
<dbReference type="Proteomes" id="UP000182788">
    <property type="component" value="Unassembled WGS sequence"/>
</dbReference>
<dbReference type="EMBL" id="MAOI01000041">
    <property type="protein sequence ID" value="OJD81372.1"/>
    <property type="molecule type" value="Genomic_DNA"/>
</dbReference>
<gene>
    <name evidence="1" type="ORF">BAU28_26510</name>
</gene>
<reference evidence="1 2" key="1">
    <citation type="submission" date="2016-06" db="EMBL/GenBank/DDBJ databases">
        <title>First insights into the genetic diversity and population structure of in the Bacillus cereus group bacteria from diverse marine environments.</title>
        <authorList>
            <person name="Liu Y."/>
            <person name="Lai Q."/>
            <person name="Shao Z."/>
        </authorList>
    </citation>
    <scope>NUCLEOTIDE SEQUENCE [LARGE SCALE GENOMIC DNA]</scope>
    <source>
        <strain evidence="1 2">NH24A2</strain>
    </source>
</reference>
<dbReference type="AlphaFoldDB" id="A0A1J9W155"/>
<evidence type="ECO:0000313" key="2">
    <source>
        <dbReference type="Proteomes" id="UP000182788"/>
    </source>
</evidence>
<accession>A0A1J9W155</accession>
<protein>
    <submittedName>
        <fullName evidence="1">Uncharacterized protein</fullName>
    </submittedName>
</protein>
<organism evidence="1 2">
    <name type="scientific">Bacillus paramycoides</name>
    <dbReference type="NCBI Taxonomy" id="2026194"/>
    <lineage>
        <taxon>Bacteria</taxon>
        <taxon>Bacillati</taxon>
        <taxon>Bacillota</taxon>
        <taxon>Bacilli</taxon>
        <taxon>Bacillales</taxon>
        <taxon>Bacillaceae</taxon>
        <taxon>Bacillus</taxon>
        <taxon>Bacillus cereus group</taxon>
    </lineage>
</organism>
<dbReference type="Gene3D" id="2.60.40.1120">
    <property type="entry name" value="Carboxypeptidase-like, regulatory domain"/>
    <property type="match status" value="1"/>
</dbReference>
<evidence type="ECO:0000313" key="1">
    <source>
        <dbReference type="EMBL" id="OJD81372.1"/>
    </source>
</evidence>